<evidence type="ECO:0000256" key="3">
    <source>
        <dbReference type="ARBA" id="ARBA00022840"/>
    </source>
</evidence>
<dbReference type="InterPro" id="IPR027417">
    <property type="entry name" value="P-loop_NTPase"/>
</dbReference>
<gene>
    <name evidence="4" type="ORF">LOD99_12602</name>
</gene>
<proteinExistence type="inferred from homology"/>
<dbReference type="SUPFAM" id="SSF52540">
    <property type="entry name" value="P-loop containing nucleoside triphosphate hydrolases"/>
    <property type="match status" value="1"/>
</dbReference>
<dbReference type="EMBL" id="JAKMXF010000354">
    <property type="protein sequence ID" value="KAI6646481.1"/>
    <property type="molecule type" value="Genomic_DNA"/>
</dbReference>
<dbReference type="AlphaFoldDB" id="A0AAV7JCK8"/>
<evidence type="ECO:0000313" key="4">
    <source>
        <dbReference type="EMBL" id="KAI6646481.1"/>
    </source>
</evidence>
<comment type="caution">
    <text evidence="4">The sequence shown here is derived from an EMBL/GenBank/DDBJ whole genome shotgun (WGS) entry which is preliminary data.</text>
</comment>
<dbReference type="NCBIfam" id="NF040713">
    <property type="entry name" value="ZapE"/>
    <property type="match status" value="1"/>
</dbReference>
<dbReference type="Gene3D" id="3.40.50.300">
    <property type="entry name" value="P-loop containing nucleotide triphosphate hydrolases"/>
    <property type="match status" value="1"/>
</dbReference>
<dbReference type="Proteomes" id="UP001165289">
    <property type="component" value="Unassembled WGS sequence"/>
</dbReference>
<dbReference type="PANTHER" id="PTHR12169:SF6">
    <property type="entry name" value="AFG1-LIKE ATPASE"/>
    <property type="match status" value="1"/>
</dbReference>
<evidence type="ECO:0000313" key="5">
    <source>
        <dbReference type="Proteomes" id="UP001165289"/>
    </source>
</evidence>
<dbReference type="GO" id="GO:0016887">
    <property type="term" value="F:ATP hydrolysis activity"/>
    <property type="evidence" value="ECO:0007669"/>
    <property type="project" value="InterPro"/>
</dbReference>
<keyword evidence="3" id="KW-0067">ATP-binding</keyword>
<comment type="similarity">
    <text evidence="1">Belongs to the AFG1 ATPase family.</text>
</comment>
<evidence type="ECO:0000256" key="1">
    <source>
        <dbReference type="ARBA" id="ARBA00010322"/>
    </source>
</evidence>
<evidence type="ECO:0008006" key="6">
    <source>
        <dbReference type="Google" id="ProtNLM"/>
    </source>
</evidence>
<keyword evidence="2" id="KW-0547">Nucleotide-binding</keyword>
<dbReference type="InterPro" id="IPR005654">
    <property type="entry name" value="ATPase_AFG1-like"/>
</dbReference>
<organism evidence="4 5">
    <name type="scientific">Oopsacas minuta</name>
    <dbReference type="NCBI Taxonomy" id="111878"/>
    <lineage>
        <taxon>Eukaryota</taxon>
        <taxon>Metazoa</taxon>
        <taxon>Porifera</taxon>
        <taxon>Hexactinellida</taxon>
        <taxon>Hexasterophora</taxon>
        <taxon>Lyssacinosida</taxon>
        <taxon>Leucopsacidae</taxon>
        <taxon>Oopsacas</taxon>
    </lineage>
</organism>
<dbReference type="PANTHER" id="PTHR12169">
    <property type="entry name" value="ATPASE N2B"/>
    <property type="match status" value="1"/>
</dbReference>
<name>A0AAV7JCK8_9METZ</name>
<dbReference type="GO" id="GO:0005739">
    <property type="term" value="C:mitochondrion"/>
    <property type="evidence" value="ECO:0007669"/>
    <property type="project" value="TreeGrafter"/>
</dbReference>
<sequence>MIAQSSLTKTYQKLVQSNKLLHDPIQLHAITRLQALANTIIQQNSTSKNWIQRALSAVIRSNTSKGLYLYGDVGVGKTMIMDLFYESIPLEKKKRTHFSKFMLEVHSRIHRERLLQPINQLREQNRTNIASLSTFRQDPVNPVAVSLSEETTLLCFDEFQVTDIADAMILRSLFTELFKRGVIVVATSNRAPEDLYKHGLQRSSFLHFIPVLREYCEIHRMTSDTDYRLIGTQDNTRTYFNLTENKSISYNDMFKRAVKKEGVEVRTSKLEFLGRELQIPESCGGVARFNFTELCEGKHSAADYLQICQYYRTVFISGVPRMGRNDRDPARRFITLIDMFYDNRVYLVISSAVDIEELFDLSGWNIVNTNQELNHTNRELEDELQDRGGSVTTKSLFTGEEERFAARRTLSRLRDMQSKQYKEETGIQF</sequence>
<dbReference type="GO" id="GO:0005524">
    <property type="term" value="F:ATP binding"/>
    <property type="evidence" value="ECO:0007669"/>
    <property type="project" value="UniProtKB-KW"/>
</dbReference>
<evidence type="ECO:0000256" key="2">
    <source>
        <dbReference type="ARBA" id="ARBA00022741"/>
    </source>
</evidence>
<keyword evidence="5" id="KW-1185">Reference proteome</keyword>
<reference evidence="4 5" key="1">
    <citation type="journal article" date="2023" name="BMC Biol.">
        <title>The compact genome of the sponge Oopsacas minuta (Hexactinellida) is lacking key metazoan core genes.</title>
        <authorList>
            <person name="Santini S."/>
            <person name="Schenkelaars Q."/>
            <person name="Jourda C."/>
            <person name="Duchesne M."/>
            <person name="Belahbib H."/>
            <person name="Rocher C."/>
            <person name="Selva M."/>
            <person name="Riesgo A."/>
            <person name="Vervoort M."/>
            <person name="Leys S.P."/>
            <person name="Kodjabachian L."/>
            <person name="Le Bivic A."/>
            <person name="Borchiellini C."/>
            <person name="Claverie J.M."/>
            <person name="Renard E."/>
        </authorList>
    </citation>
    <scope>NUCLEOTIDE SEQUENCE [LARGE SCALE GENOMIC DNA]</scope>
    <source>
        <strain evidence="4">SPO-2</strain>
    </source>
</reference>
<dbReference type="Pfam" id="PF03969">
    <property type="entry name" value="AFG1_ATPase"/>
    <property type="match status" value="1"/>
</dbReference>
<protein>
    <recommendedName>
        <fullName evidence="6">AFG1-like ATPase</fullName>
    </recommendedName>
</protein>
<accession>A0AAV7JCK8</accession>